<evidence type="ECO:0000313" key="1">
    <source>
        <dbReference type="EMBL" id="THG36870.1"/>
    </source>
</evidence>
<name>A0A4S4G0D1_9ACTN</name>
<proteinExistence type="predicted"/>
<dbReference type="Proteomes" id="UP000308978">
    <property type="component" value="Unassembled WGS sequence"/>
</dbReference>
<protein>
    <submittedName>
        <fullName evidence="1">Uncharacterized protein</fullName>
    </submittedName>
</protein>
<organism evidence="1 2">
    <name type="scientific">Adlercreutzia caecimuris</name>
    <dbReference type="NCBI Taxonomy" id="671266"/>
    <lineage>
        <taxon>Bacteria</taxon>
        <taxon>Bacillati</taxon>
        <taxon>Actinomycetota</taxon>
        <taxon>Coriobacteriia</taxon>
        <taxon>Eggerthellales</taxon>
        <taxon>Eggerthellaceae</taxon>
        <taxon>Adlercreutzia</taxon>
    </lineage>
</organism>
<sequence>MWEELTERQASALARLREPFPEDAVELRPVYVGEYDRNDAGDRFIPPEAYHVCPRCGKRHPLPAKHLSYIGHAAVTKRLNDIDPSWSWRAMASRPDGAPLIIAGGLWIYLTVCGVERIGYGDADGKLGADVTKEVIGDAIRNAAMRFGCGLEMWMRDDEEVTLPPMAEDGRVPFSPHLGSKATKAQRKLADTIAAIHDLGAYDGNDIARAVFDEFGQHYYRMNEPTVEAALNFIDEAFPLPDPQCECQLPLPADDVEVIRI</sequence>
<dbReference type="AlphaFoldDB" id="A0A4S4G0D1"/>
<dbReference type="RefSeq" id="WP_136434966.1">
    <property type="nucleotide sequence ID" value="NZ_SSTJ01000010.1"/>
</dbReference>
<gene>
    <name evidence="1" type="ORF">E5986_08185</name>
</gene>
<evidence type="ECO:0000313" key="2">
    <source>
        <dbReference type="Proteomes" id="UP000308978"/>
    </source>
</evidence>
<comment type="caution">
    <text evidence="1">The sequence shown here is derived from an EMBL/GenBank/DDBJ whole genome shotgun (WGS) entry which is preliminary data.</text>
</comment>
<dbReference type="EMBL" id="SSTJ01000010">
    <property type="protein sequence ID" value="THG36870.1"/>
    <property type="molecule type" value="Genomic_DNA"/>
</dbReference>
<reference evidence="1 2" key="1">
    <citation type="submission" date="2019-04" db="EMBL/GenBank/DDBJ databases">
        <title>Microbes associate with the intestines of laboratory mice.</title>
        <authorList>
            <person name="Navarre W."/>
            <person name="Wong E."/>
            <person name="Huang K.C."/>
            <person name="Tropini C."/>
            <person name="Ng K."/>
            <person name="Yu B."/>
        </authorList>
    </citation>
    <scope>NUCLEOTIDE SEQUENCE [LARGE SCALE GENOMIC DNA]</scope>
    <source>
        <strain evidence="1 2">NM80_B27</strain>
    </source>
</reference>
<accession>A0A4S4G0D1</accession>